<dbReference type="EMBL" id="JBAMMX010000008">
    <property type="protein sequence ID" value="KAK6934575.1"/>
    <property type="molecule type" value="Genomic_DNA"/>
</dbReference>
<name>A0AAN8ZHK0_9MAGN</name>
<dbReference type="GO" id="GO:0016705">
    <property type="term" value="F:oxidoreductase activity, acting on paired donors, with incorporation or reduction of molecular oxygen"/>
    <property type="evidence" value="ECO:0007669"/>
    <property type="project" value="InterPro"/>
</dbReference>
<dbReference type="InterPro" id="IPR001128">
    <property type="entry name" value="Cyt_P450"/>
</dbReference>
<dbReference type="GO" id="GO:0020037">
    <property type="term" value="F:heme binding"/>
    <property type="evidence" value="ECO:0007669"/>
    <property type="project" value="InterPro"/>
</dbReference>
<proteinExistence type="inferred from homology"/>
<evidence type="ECO:0000313" key="7">
    <source>
        <dbReference type="Proteomes" id="UP001370490"/>
    </source>
</evidence>
<sequence>MHLQLGEVSTIVVSSPETAKQVMQTHDVIFAQRPKSLAGTILIYDQRDIALSPYGAYWRQLKKICILELLSAKRVQSFRSIREQEVSKMIESISVKAGEVINLSEMIFALTNNIICRAAFGEKCKDQREIISAFKEIVEVFGGFSVADLYPSLKWFHVLSGERPKIERLHKRFDRMLEAIIGAHKASTARKEKRDGEAEEDLIDVLLRIQEENALDFPLTNEDVKAVALVSALDLPNLIVNFFHALEFLYFITKKRSQPRSSIH</sequence>
<evidence type="ECO:0000256" key="1">
    <source>
        <dbReference type="ARBA" id="ARBA00010617"/>
    </source>
</evidence>
<evidence type="ECO:0000256" key="5">
    <source>
        <dbReference type="ARBA" id="ARBA00023004"/>
    </source>
</evidence>
<dbReference type="SUPFAM" id="SSF48264">
    <property type="entry name" value="Cytochrome P450"/>
    <property type="match status" value="1"/>
</dbReference>
<comment type="similarity">
    <text evidence="1">Belongs to the cytochrome P450 family.</text>
</comment>
<keyword evidence="7" id="KW-1185">Reference proteome</keyword>
<dbReference type="PANTHER" id="PTHR47955:SF8">
    <property type="entry name" value="CYTOCHROME P450 71D11-LIKE"/>
    <property type="match status" value="1"/>
</dbReference>
<dbReference type="AlphaFoldDB" id="A0AAN8ZHK0"/>
<reference evidence="6 7" key="1">
    <citation type="submission" date="2023-12" db="EMBL/GenBank/DDBJ databases">
        <title>A high-quality genome assembly for Dillenia turbinata (Dilleniales).</title>
        <authorList>
            <person name="Chanderbali A."/>
        </authorList>
    </citation>
    <scope>NUCLEOTIDE SEQUENCE [LARGE SCALE GENOMIC DNA]</scope>
    <source>
        <strain evidence="6">LSX21</strain>
        <tissue evidence="6">Leaf</tissue>
    </source>
</reference>
<dbReference type="Proteomes" id="UP001370490">
    <property type="component" value="Unassembled WGS sequence"/>
</dbReference>
<evidence type="ECO:0000256" key="2">
    <source>
        <dbReference type="ARBA" id="ARBA00022617"/>
    </source>
</evidence>
<comment type="caution">
    <text evidence="6">The sequence shown here is derived from an EMBL/GenBank/DDBJ whole genome shotgun (WGS) entry which is preliminary data.</text>
</comment>
<dbReference type="Gene3D" id="1.10.630.10">
    <property type="entry name" value="Cytochrome P450"/>
    <property type="match status" value="1"/>
</dbReference>
<dbReference type="GO" id="GO:0004497">
    <property type="term" value="F:monooxygenase activity"/>
    <property type="evidence" value="ECO:0007669"/>
    <property type="project" value="InterPro"/>
</dbReference>
<dbReference type="GO" id="GO:0005506">
    <property type="term" value="F:iron ion binding"/>
    <property type="evidence" value="ECO:0007669"/>
    <property type="project" value="InterPro"/>
</dbReference>
<protein>
    <submittedName>
        <fullName evidence="6">Cytochrome P450</fullName>
    </submittedName>
</protein>
<keyword evidence="4" id="KW-0560">Oxidoreductase</keyword>
<dbReference type="Pfam" id="PF00067">
    <property type="entry name" value="p450"/>
    <property type="match status" value="1"/>
</dbReference>
<keyword evidence="5" id="KW-0408">Iron</keyword>
<evidence type="ECO:0000256" key="4">
    <source>
        <dbReference type="ARBA" id="ARBA00023002"/>
    </source>
</evidence>
<evidence type="ECO:0000313" key="6">
    <source>
        <dbReference type="EMBL" id="KAK6934575.1"/>
    </source>
</evidence>
<keyword evidence="2" id="KW-0349">Heme</keyword>
<keyword evidence="3" id="KW-0479">Metal-binding</keyword>
<dbReference type="PANTHER" id="PTHR47955">
    <property type="entry name" value="CYTOCHROME P450 FAMILY 71 PROTEIN"/>
    <property type="match status" value="1"/>
</dbReference>
<dbReference type="InterPro" id="IPR036396">
    <property type="entry name" value="Cyt_P450_sf"/>
</dbReference>
<evidence type="ECO:0000256" key="3">
    <source>
        <dbReference type="ARBA" id="ARBA00022723"/>
    </source>
</evidence>
<organism evidence="6 7">
    <name type="scientific">Dillenia turbinata</name>
    <dbReference type="NCBI Taxonomy" id="194707"/>
    <lineage>
        <taxon>Eukaryota</taxon>
        <taxon>Viridiplantae</taxon>
        <taxon>Streptophyta</taxon>
        <taxon>Embryophyta</taxon>
        <taxon>Tracheophyta</taxon>
        <taxon>Spermatophyta</taxon>
        <taxon>Magnoliopsida</taxon>
        <taxon>eudicotyledons</taxon>
        <taxon>Gunneridae</taxon>
        <taxon>Pentapetalae</taxon>
        <taxon>Dilleniales</taxon>
        <taxon>Dilleniaceae</taxon>
        <taxon>Dillenia</taxon>
    </lineage>
</organism>
<gene>
    <name evidence="6" type="ORF">RJ641_034730</name>
</gene>
<accession>A0AAN8ZHK0</accession>